<evidence type="ECO:0000256" key="7">
    <source>
        <dbReference type="ARBA" id="ARBA00022989"/>
    </source>
</evidence>
<dbReference type="InterPro" id="IPR030874">
    <property type="entry name" value="Cardiolipin_synth_Firmi"/>
</dbReference>
<dbReference type="InterPro" id="IPR027379">
    <property type="entry name" value="CLS_N"/>
</dbReference>
<feature type="transmembrane region" description="Helical" evidence="13">
    <location>
        <begin position="6"/>
        <end position="24"/>
    </location>
</feature>
<dbReference type="Gene3D" id="3.30.870.10">
    <property type="entry name" value="Endonuclease Chain A"/>
    <property type="match status" value="2"/>
</dbReference>
<protein>
    <recommendedName>
        <fullName evidence="13 14">Cardiolipin synthase</fullName>
        <shortName evidence="13">CL synthase</shortName>
        <ecNumber evidence="13 14">2.7.8.-</ecNumber>
    </recommendedName>
</protein>
<dbReference type="GO" id="GO:0005886">
    <property type="term" value="C:plasma membrane"/>
    <property type="evidence" value="ECO:0007669"/>
    <property type="project" value="UniProtKB-SubCell"/>
</dbReference>
<keyword evidence="9 13" id="KW-0472">Membrane</keyword>
<evidence type="ECO:0000256" key="9">
    <source>
        <dbReference type="ARBA" id="ARBA00023136"/>
    </source>
</evidence>
<keyword evidence="6" id="KW-0677">Repeat</keyword>
<evidence type="ECO:0000256" key="5">
    <source>
        <dbReference type="ARBA" id="ARBA00022692"/>
    </source>
</evidence>
<dbReference type="Proteomes" id="UP000051008">
    <property type="component" value="Unassembled WGS sequence"/>
</dbReference>
<name>A0A0R2ADZ9_9LACO</name>
<keyword evidence="5 13" id="KW-0812">Transmembrane</keyword>
<comment type="function">
    <text evidence="12 13">Catalyzes the reversible phosphatidyl group transfer from one phosphatidylglycerol molecule to another to form cardiolipin (CL) (diphosphatidylglycerol) and glycerol.</text>
</comment>
<feature type="active site" evidence="13">
    <location>
        <position position="230"/>
    </location>
</feature>
<feature type="domain" description="PLD phosphodiesterase" evidence="15">
    <location>
        <begin position="400"/>
        <end position="427"/>
    </location>
</feature>
<evidence type="ECO:0000256" key="12">
    <source>
        <dbReference type="ARBA" id="ARBA00057569"/>
    </source>
</evidence>
<evidence type="ECO:0000256" key="3">
    <source>
        <dbReference type="ARBA" id="ARBA00022516"/>
    </source>
</evidence>
<dbReference type="EC" id="2.7.8.-" evidence="13 14"/>
<evidence type="ECO:0000256" key="1">
    <source>
        <dbReference type="ARBA" id="ARBA00004651"/>
    </source>
</evidence>
<dbReference type="AlphaFoldDB" id="A0A0R2ADZ9"/>
<dbReference type="OrthoDB" id="9762009at2"/>
<feature type="domain" description="PLD phosphodiesterase" evidence="15">
    <location>
        <begin position="218"/>
        <end position="245"/>
    </location>
</feature>
<keyword evidence="11 13" id="KW-1208">Phospholipid metabolism</keyword>
<dbReference type="PANTHER" id="PTHR21248:SF22">
    <property type="entry name" value="PHOSPHOLIPASE D"/>
    <property type="match status" value="1"/>
</dbReference>
<dbReference type="CDD" id="cd09110">
    <property type="entry name" value="PLDc_CLS_1"/>
    <property type="match status" value="1"/>
</dbReference>
<dbReference type="EMBL" id="AYYP01000022">
    <property type="protein sequence ID" value="KRM64933.1"/>
    <property type="molecule type" value="Genomic_DNA"/>
</dbReference>
<reference evidence="16 17" key="1">
    <citation type="journal article" date="2015" name="Genome Announc.">
        <title>Expanding the biotechnology potential of lactobacilli through comparative genomics of 213 strains and associated genera.</title>
        <authorList>
            <person name="Sun Z."/>
            <person name="Harris H.M."/>
            <person name="McCann A."/>
            <person name="Guo C."/>
            <person name="Argimon S."/>
            <person name="Zhang W."/>
            <person name="Yang X."/>
            <person name="Jeffery I.B."/>
            <person name="Cooney J.C."/>
            <person name="Kagawa T.F."/>
            <person name="Liu W."/>
            <person name="Song Y."/>
            <person name="Salvetti E."/>
            <person name="Wrobel A."/>
            <person name="Rasinkangas P."/>
            <person name="Parkhill J."/>
            <person name="Rea M.C."/>
            <person name="O'Sullivan O."/>
            <person name="Ritari J."/>
            <person name="Douillard F.P."/>
            <person name="Paul Ross R."/>
            <person name="Yang R."/>
            <person name="Briner A.E."/>
            <person name="Felis G.E."/>
            <person name="de Vos W.M."/>
            <person name="Barrangou R."/>
            <person name="Klaenhammer T.R."/>
            <person name="Caufield P.W."/>
            <person name="Cui Y."/>
            <person name="Zhang H."/>
            <person name="O'Toole P.W."/>
        </authorList>
    </citation>
    <scope>NUCLEOTIDE SEQUENCE [LARGE SCALE GENOMIC DNA]</scope>
    <source>
        <strain evidence="16 17">DSM 20509</strain>
    </source>
</reference>
<keyword evidence="8 13" id="KW-0443">Lipid metabolism</keyword>
<dbReference type="InterPro" id="IPR025202">
    <property type="entry name" value="PLD-like_dom"/>
</dbReference>
<keyword evidence="4 13" id="KW-0808">Transferase</keyword>
<feature type="active site" evidence="13">
    <location>
        <position position="225"/>
    </location>
</feature>
<dbReference type="Pfam" id="PF13396">
    <property type="entry name" value="PLDc_N"/>
    <property type="match status" value="1"/>
</dbReference>
<dbReference type="PROSITE" id="PS50035">
    <property type="entry name" value="PLD"/>
    <property type="match status" value="2"/>
</dbReference>
<dbReference type="RefSeq" id="WP_056976474.1">
    <property type="nucleotide sequence ID" value="NZ_AYYP01000022.1"/>
</dbReference>
<dbReference type="InterPro" id="IPR022924">
    <property type="entry name" value="Cardiolipin_synthase"/>
</dbReference>
<dbReference type="HAMAP" id="MF_01916">
    <property type="entry name" value="Cardiolipin_synth_Cls"/>
    <property type="match status" value="1"/>
</dbReference>
<proteinExistence type="inferred from homology"/>
<evidence type="ECO:0000313" key="16">
    <source>
        <dbReference type="EMBL" id="KRM64933.1"/>
    </source>
</evidence>
<comment type="similarity">
    <text evidence="13">Belongs to the phospholipase D family. Cardiolipin synthase subfamily.</text>
</comment>
<evidence type="ECO:0000256" key="6">
    <source>
        <dbReference type="ARBA" id="ARBA00022737"/>
    </source>
</evidence>
<evidence type="ECO:0000313" key="17">
    <source>
        <dbReference type="Proteomes" id="UP000051008"/>
    </source>
</evidence>
<accession>A0A0R2ADZ9</accession>
<comment type="catalytic activity">
    <reaction evidence="13">
        <text>2 a 1,2-diacyl-sn-glycero-3-phospho-(1'-sn-glycerol) = a cardiolipin + glycerol</text>
        <dbReference type="Rhea" id="RHEA:31451"/>
        <dbReference type="ChEBI" id="CHEBI:17754"/>
        <dbReference type="ChEBI" id="CHEBI:62237"/>
        <dbReference type="ChEBI" id="CHEBI:64716"/>
    </reaction>
</comment>
<keyword evidence="2 13" id="KW-1003">Cell membrane</keyword>
<feature type="active site" evidence="13">
    <location>
        <position position="407"/>
    </location>
</feature>
<evidence type="ECO:0000256" key="10">
    <source>
        <dbReference type="ARBA" id="ARBA00023209"/>
    </source>
</evidence>
<dbReference type="InterPro" id="IPR001736">
    <property type="entry name" value="PLipase_D/transphosphatidylase"/>
</dbReference>
<dbReference type="Pfam" id="PF13091">
    <property type="entry name" value="PLDc_2"/>
    <property type="match status" value="2"/>
</dbReference>
<dbReference type="SUPFAM" id="SSF56024">
    <property type="entry name" value="Phospholipase D/nuclease"/>
    <property type="match status" value="2"/>
</dbReference>
<feature type="active site" evidence="13">
    <location>
        <position position="412"/>
    </location>
</feature>
<evidence type="ECO:0000259" key="15">
    <source>
        <dbReference type="PROSITE" id="PS50035"/>
    </source>
</evidence>
<feature type="transmembrane region" description="Helical" evidence="13">
    <location>
        <begin position="31"/>
        <end position="54"/>
    </location>
</feature>
<evidence type="ECO:0000256" key="4">
    <source>
        <dbReference type="ARBA" id="ARBA00022679"/>
    </source>
</evidence>
<dbReference type="FunFam" id="3.30.870.10:FF:000021">
    <property type="entry name" value="Cardiolipin synthase"/>
    <property type="match status" value="1"/>
</dbReference>
<keyword evidence="3 13" id="KW-0444">Lipid biosynthesis</keyword>
<keyword evidence="7 13" id="KW-1133">Transmembrane helix</keyword>
<dbReference type="NCBIfam" id="TIGR04265">
    <property type="entry name" value="bac_cardiolipin"/>
    <property type="match status" value="1"/>
</dbReference>
<keyword evidence="10 13" id="KW-0594">Phospholipid biosynthesis</keyword>
<sequence>MAIINLVVLVVFIVNDIIAIITVFREKRDIAATWAWLLVLTLIPVVGFIFYLFAGKKISQEKIFDLKTQERTGLAQLVSLQKEQWQEQELMPKEILTVESRQVTKLFLETDEAVLTKHNQVTLYTDGQEKFATLLADILAAKKHVHVEYYAIFSDEIGTKLKQALITVAKRGVKVKVIYDSLGSRGQRHGFFKDLEKVGGQAEPFFGHRRSPIHSPRFNYRAHRKLVIIDGEIGYIGGFNVGDQYLGKSKYFGNWRDTHLRIVGNAVIALQSRFFMDWNATIKGDKKRTKLTYADSYFPLSPVRGTTSIQIVSSGPDNENEAIKLGYLKLISSANKTIDIQTPYLIPDDSIYEALSVAALSGVKVRIMIPSKPDHPFVYRATQYFAKALLEKGVEIYQYEDGFLHAKTFIVDDELASVGSANVDFRSFKLNFETNAFCYDRALVQKLQASFEQDLAKCSRLDEAHFRQQSVWLRFKQQFSRLLAPIL</sequence>
<comment type="subcellular location">
    <subcellularLocation>
        <location evidence="1 13">Cell membrane</location>
        <topology evidence="1 13">Multi-pass membrane protein</topology>
    </subcellularLocation>
</comment>
<evidence type="ECO:0000256" key="11">
    <source>
        <dbReference type="ARBA" id="ARBA00023264"/>
    </source>
</evidence>
<feature type="active site" evidence="13">
    <location>
        <position position="223"/>
    </location>
</feature>
<gene>
    <name evidence="16" type="ORF">FC14_GL001583</name>
</gene>
<comment type="caution">
    <text evidence="16">The sequence shown here is derived from an EMBL/GenBank/DDBJ whole genome shotgun (WGS) entry which is preliminary data.</text>
</comment>
<evidence type="ECO:0000256" key="13">
    <source>
        <dbReference type="HAMAP-Rule" id="MF_01916"/>
    </source>
</evidence>
<dbReference type="SMART" id="SM00155">
    <property type="entry name" value="PLDc"/>
    <property type="match status" value="2"/>
</dbReference>
<dbReference type="GO" id="GO:0008808">
    <property type="term" value="F:cardiolipin synthase activity"/>
    <property type="evidence" value="ECO:0007669"/>
    <property type="project" value="UniProtKB-UniRule"/>
</dbReference>
<dbReference type="CDD" id="cd09112">
    <property type="entry name" value="PLDc_CLS_2"/>
    <property type="match status" value="1"/>
</dbReference>
<evidence type="ECO:0000256" key="14">
    <source>
        <dbReference type="NCBIfam" id="TIGR04265"/>
    </source>
</evidence>
<dbReference type="GO" id="GO:0032049">
    <property type="term" value="P:cardiolipin biosynthetic process"/>
    <property type="evidence" value="ECO:0007669"/>
    <property type="project" value="UniProtKB-UniRule"/>
</dbReference>
<dbReference type="PATRIC" id="fig|1423718.3.peg.1648"/>
<dbReference type="FunFam" id="3.30.870.10:FF:000014">
    <property type="entry name" value="Cardiolipin synthase"/>
    <property type="match status" value="1"/>
</dbReference>
<feature type="active site" evidence="13">
    <location>
        <position position="405"/>
    </location>
</feature>
<dbReference type="PANTHER" id="PTHR21248">
    <property type="entry name" value="CARDIOLIPIN SYNTHASE"/>
    <property type="match status" value="1"/>
</dbReference>
<evidence type="ECO:0000256" key="8">
    <source>
        <dbReference type="ARBA" id="ARBA00023098"/>
    </source>
</evidence>
<keyword evidence="17" id="KW-1185">Reference proteome</keyword>
<organism evidence="16 17">
    <name type="scientific">Ligilactobacillus agilis DSM 20509</name>
    <dbReference type="NCBI Taxonomy" id="1423718"/>
    <lineage>
        <taxon>Bacteria</taxon>
        <taxon>Bacillati</taxon>
        <taxon>Bacillota</taxon>
        <taxon>Bacilli</taxon>
        <taxon>Lactobacillales</taxon>
        <taxon>Lactobacillaceae</taxon>
        <taxon>Ligilactobacillus</taxon>
    </lineage>
</organism>
<evidence type="ECO:0000256" key="2">
    <source>
        <dbReference type="ARBA" id="ARBA00022475"/>
    </source>
</evidence>